<sequence>MHLQFSCTFLPGITCGSTVVASYSNVQRLIMHSSRWDTTPEALSSRIRGDRLGATVLGRSRKEERV</sequence>
<proteinExistence type="predicted"/>
<organism evidence="1 2">
    <name type="scientific">Lagenidium giganteum</name>
    <dbReference type="NCBI Taxonomy" id="4803"/>
    <lineage>
        <taxon>Eukaryota</taxon>
        <taxon>Sar</taxon>
        <taxon>Stramenopiles</taxon>
        <taxon>Oomycota</taxon>
        <taxon>Peronosporomycetes</taxon>
        <taxon>Pythiales</taxon>
        <taxon>Pythiaceae</taxon>
    </lineage>
</organism>
<protein>
    <recommendedName>
        <fullName evidence="3">Secreted protein</fullName>
    </recommendedName>
</protein>
<evidence type="ECO:0008006" key="3">
    <source>
        <dbReference type="Google" id="ProtNLM"/>
    </source>
</evidence>
<dbReference type="AlphaFoldDB" id="A0AAV2YJE7"/>
<evidence type="ECO:0000313" key="2">
    <source>
        <dbReference type="Proteomes" id="UP001146120"/>
    </source>
</evidence>
<dbReference type="EMBL" id="DAKRPA010000273">
    <property type="protein sequence ID" value="DAZ94046.1"/>
    <property type="molecule type" value="Genomic_DNA"/>
</dbReference>
<evidence type="ECO:0000313" key="1">
    <source>
        <dbReference type="EMBL" id="DAZ94046.1"/>
    </source>
</evidence>
<gene>
    <name evidence="1" type="ORF">N0F65_010085</name>
</gene>
<reference evidence="1" key="2">
    <citation type="journal article" date="2023" name="Microbiol Resour">
        <title>Decontamination and Annotation of the Draft Genome Sequence of the Oomycete Lagenidium giganteum ARSEF 373.</title>
        <authorList>
            <person name="Morgan W.R."/>
            <person name="Tartar A."/>
        </authorList>
    </citation>
    <scope>NUCLEOTIDE SEQUENCE</scope>
    <source>
        <strain evidence="1">ARSEF 373</strain>
    </source>
</reference>
<comment type="caution">
    <text evidence="1">The sequence shown here is derived from an EMBL/GenBank/DDBJ whole genome shotgun (WGS) entry which is preliminary data.</text>
</comment>
<name>A0AAV2YJE7_9STRA</name>
<dbReference type="Proteomes" id="UP001146120">
    <property type="component" value="Unassembled WGS sequence"/>
</dbReference>
<keyword evidence="2" id="KW-1185">Reference proteome</keyword>
<accession>A0AAV2YJE7</accession>
<reference evidence="1" key="1">
    <citation type="submission" date="2022-11" db="EMBL/GenBank/DDBJ databases">
        <authorList>
            <person name="Morgan W.R."/>
            <person name="Tartar A."/>
        </authorList>
    </citation>
    <scope>NUCLEOTIDE SEQUENCE</scope>
    <source>
        <strain evidence="1">ARSEF 373</strain>
    </source>
</reference>